<dbReference type="PROSITE" id="PS50928">
    <property type="entry name" value="ABC_TM1"/>
    <property type="match status" value="1"/>
</dbReference>
<comment type="function">
    <text evidence="10">Part of the binding-protein-dependent transport system for phosphate; probably responsible for the translocation of the substrate across the membrane.</text>
</comment>
<evidence type="ECO:0000256" key="3">
    <source>
        <dbReference type="ARBA" id="ARBA00022448"/>
    </source>
</evidence>
<sequence length="322" mass="34023">MTTKEDSSTTARVPKGKRRIGDVIFANSAKGSGILILAILAGVAAFLIGQSYDSLSANTANFFTTSEWDANVRENPAFGIVALVFGTVLAAAIALLIATPIAIGIALFIVYYAPRRVAAVLGYLVDLLAAIPSVVYGLWGIGWLVDQLGPFYVTLEEYLGWIPLFAGPVSTTGRTMLTAGLVLAVMILPIITAMSRDVFHQVPQAHREAALALGATRWEMIRTAVIPFGRPGVIGGAMLGLGRALGETMAVAMILSPSLVISWFLLQSGNQTIAAHIALQYPEATGYGVSALIAAGLVLFAITLVVNMAARFVVARRKEFSS</sequence>
<evidence type="ECO:0000256" key="10">
    <source>
        <dbReference type="RuleBase" id="RU363054"/>
    </source>
</evidence>
<keyword evidence="5 10" id="KW-0592">Phosphate transport</keyword>
<feature type="transmembrane region" description="Helical" evidence="9">
    <location>
        <begin position="165"/>
        <end position="191"/>
    </location>
</feature>
<evidence type="ECO:0000256" key="8">
    <source>
        <dbReference type="ARBA" id="ARBA00023136"/>
    </source>
</evidence>
<evidence type="ECO:0000256" key="5">
    <source>
        <dbReference type="ARBA" id="ARBA00022592"/>
    </source>
</evidence>
<keyword evidence="4 10" id="KW-1003">Cell membrane</keyword>
<comment type="subcellular location">
    <subcellularLocation>
        <location evidence="1 9">Cell membrane</location>
        <topology evidence="1 9">Multi-pass membrane protein</topology>
    </subcellularLocation>
</comment>
<dbReference type="Gene3D" id="1.10.3720.10">
    <property type="entry name" value="MetI-like"/>
    <property type="match status" value="1"/>
</dbReference>
<evidence type="ECO:0000256" key="4">
    <source>
        <dbReference type="ARBA" id="ARBA00022475"/>
    </source>
</evidence>
<dbReference type="NCBIfam" id="TIGR02138">
    <property type="entry name" value="phosphate_pstC"/>
    <property type="match status" value="1"/>
</dbReference>
<evidence type="ECO:0000259" key="11">
    <source>
        <dbReference type="PROSITE" id="PS50928"/>
    </source>
</evidence>
<keyword evidence="6 9" id="KW-0812">Transmembrane</keyword>
<dbReference type="InterPro" id="IPR051124">
    <property type="entry name" value="Phosphate_Transport_Permease"/>
</dbReference>
<evidence type="ECO:0000313" key="13">
    <source>
        <dbReference type="Proteomes" id="UP000589036"/>
    </source>
</evidence>
<dbReference type="RefSeq" id="WP_179641367.1">
    <property type="nucleotide sequence ID" value="NZ_BAAAYY010000005.1"/>
</dbReference>
<dbReference type="Proteomes" id="UP000589036">
    <property type="component" value="Unassembled WGS sequence"/>
</dbReference>
<dbReference type="CDD" id="cd06261">
    <property type="entry name" value="TM_PBP2"/>
    <property type="match status" value="1"/>
</dbReference>
<feature type="transmembrane region" description="Helical" evidence="9">
    <location>
        <begin position="248"/>
        <end position="266"/>
    </location>
</feature>
<dbReference type="InterPro" id="IPR000515">
    <property type="entry name" value="MetI-like"/>
</dbReference>
<dbReference type="EMBL" id="JACCCC010000001">
    <property type="protein sequence ID" value="NYE45080.1"/>
    <property type="molecule type" value="Genomic_DNA"/>
</dbReference>
<keyword evidence="7 9" id="KW-1133">Transmembrane helix</keyword>
<feature type="transmembrane region" description="Helical" evidence="9">
    <location>
        <begin position="286"/>
        <end position="310"/>
    </location>
</feature>
<dbReference type="PANTHER" id="PTHR30425">
    <property type="entry name" value="PHOSPHATE TRANSPORT SYSTEM PERMEASE PROTEIN PST"/>
    <property type="match status" value="1"/>
</dbReference>
<name>A0A852TSZ2_9ACTN</name>
<comment type="similarity">
    <text evidence="2 10">Belongs to the binding-protein-dependent transport system permease family. CysTW subfamily.</text>
</comment>
<dbReference type="GO" id="GO:0006817">
    <property type="term" value="P:phosphate ion transport"/>
    <property type="evidence" value="ECO:0007669"/>
    <property type="project" value="UniProtKB-KW"/>
</dbReference>
<dbReference type="SUPFAM" id="SSF161098">
    <property type="entry name" value="MetI-like"/>
    <property type="match status" value="1"/>
</dbReference>
<dbReference type="Pfam" id="PF00528">
    <property type="entry name" value="BPD_transp_1"/>
    <property type="match status" value="1"/>
</dbReference>
<feature type="transmembrane region" description="Helical" evidence="9">
    <location>
        <begin position="123"/>
        <end position="145"/>
    </location>
</feature>
<evidence type="ECO:0000256" key="1">
    <source>
        <dbReference type="ARBA" id="ARBA00004651"/>
    </source>
</evidence>
<reference evidence="12 13" key="1">
    <citation type="submission" date="2020-07" db="EMBL/GenBank/DDBJ databases">
        <title>Sequencing the genomes of 1000 actinobacteria strains.</title>
        <authorList>
            <person name="Klenk H.-P."/>
        </authorList>
    </citation>
    <scope>NUCLEOTIDE SEQUENCE [LARGE SCALE GENOMIC DNA]</scope>
    <source>
        <strain evidence="12 13">CXB654</strain>
    </source>
</reference>
<dbReference type="PANTHER" id="PTHR30425:SF1">
    <property type="entry name" value="PHOSPHATE TRANSPORT SYSTEM PERMEASE PROTEIN PSTC"/>
    <property type="match status" value="1"/>
</dbReference>
<dbReference type="AlphaFoldDB" id="A0A852TSZ2"/>
<dbReference type="InterPro" id="IPR035906">
    <property type="entry name" value="MetI-like_sf"/>
</dbReference>
<dbReference type="InterPro" id="IPR011864">
    <property type="entry name" value="Phosphate_PstC"/>
</dbReference>
<keyword evidence="8 9" id="KW-0472">Membrane</keyword>
<dbReference type="GO" id="GO:0005886">
    <property type="term" value="C:plasma membrane"/>
    <property type="evidence" value="ECO:0007669"/>
    <property type="project" value="UniProtKB-SubCell"/>
</dbReference>
<gene>
    <name evidence="12" type="ORF">HDA32_000200</name>
</gene>
<evidence type="ECO:0000256" key="6">
    <source>
        <dbReference type="ARBA" id="ARBA00022692"/>
    </source>
</evidence>
<feature type="transmembrane region" description="Helical" evidence="9">
    <location>
        <begin position="78"/>
        <end position="111"/>
    </location>
</feature>
<evidence type="ECO:0000256" key="9">
    <source>
        <dbReference type="RuleBase" id="RU363032"/>
    </source>
</evidence>
<proteinExistence type="inferred from homology"/>
<feature type="domain" description="ABC transmembrane type-1" evidence="11">
    <location>
        <begin position="84"/>
        <end position="310"/>
    </location>
</feature>
<dbReference type="GO" id="GO:0005315">
    <property type="term" value="F:phosphate transmembrane transporter activity"/>
    <property type="evidence" value="ECO:0007669"/>
    <property type="project" value="InterPro"/>
</dbReference>
<evidence type="ECO:0000256" key="2">
    <source>
        <dbReference type="ARBA" id="ARBA00007069"/>
    </source>
</evidence>
<organism evidence="12 13">
    <name type="scientific">Spinactinospora alkalitolerans</name>
    <dbReference type="NCBI Taxonomy" id="687207"/>
    <lineage>
        <taxon>Bacteria</taxon>
        <taxon>Bacillati</taxon>
        <taxon>Actinomycetota</taxon>
        <taxon>Actinomycetes</taxon>
        <taxon>Streptosporangiales</taxon>
        <taxon>Nocardiopsidaceae</taxon>
        <taxon>Spinactinospora</taxon>
    </lineage>
</organism>
<comment type="caution">
    <text evidence="12">The sequence shown here is derived from an EMBL/GenBank/DDBJ whole genome shotgun (WGS) entry which is preliminary data.</text>
</comment>
<evidence type="ECO:0000313" key="12">
    <source>
        <dbReference type="EMBL" id="NYE45080.1"/>
    </source>
</evidence>
<feature type="transmembrane region" description="Helical" evidence="9">
    <location>
        <begin position="34"/>
        <end position="52"/>
    </location>
</feature>
<keyword evidence="13" id="KW-1185">Reference proteome</keyword>
<keyword evidence="3 9" id="KW-0813">Transport</keyword>
<protein>
    <recommendedName>
        <fullName evidence="10">Phosphate transport system permease protein</fullName>
    </recommendedName>
</protein>
<evidence type="ECO:0000256" key="7">
    <source>
        <dbReference type="ARBA" id="ARBA00022989"/>
    </source>
</evidence>
<accession>A0A852TSZ2</accession>